<dbReference type="PANTHER" id="PTHR38468">
    <property type="entry name" value="SLL0939 PROTEIN"/>
    <property type="match status" value="1"/>
</dbReference>
<gene>
    <name evidence="2" type="ORF">H9L15_03630</name>
</gene>
<feature type="transmembrane region" description="Helical" evidence="1">
    <location>
        <begin position="12"/>
        <end position="40"/>
    </location>
</feature>
<keyword evidence="3" id="KW-1185">Reference proteome</keyword>
<evidence type="ECO:0000313" key="2">
    <source>
        <dbReference type="EMBL" id="QNP43760.1"/>
    </source>
</evidence>
<reference evidence="2 3" key="1">
    <citation type="submission" date="2020-08" db="EMBL/GenBank/DDBJ databases">
        <title>Genome sequence of Sphingomonas daechungensis KACC 18115T.</title>
        <authorList>
            <person name="Hyun D.-W."/>
            <person name="Bae J.-W."/>
        </authorList>
    </citation>
    <scope>NUCLEOTIDE SEQUENCE [LARGE SCALE GENOMIC DNA]</scope>
    <source>
        <strain evidence="2 3">KACC 18115</strain>
    </source>
</reference>
<feature type="transmembrane region" description="Helical" evidence="1">
    <location>
        <begin position="60"/>
        <end position="81"/>
    </location>
</feature>
<dbReference type="EMBL" id="CP060780">
    <property type="protein sequence ID" value="QNP43760.1"/>
    <property type="molecule type" value="Genomic_DNA"/>
</dbReference>
<dbReference type="Proteomes" id="UP000516134">
    <property type="component" value="Chromosome"/>
</dbReference>
<dbReference type="PANTHER" id="PTHR38468:SF1">
    <property type="entry name" value="SLL0939 PROTEIN"/>
    <property type="match status" value="1"/>
</dbReference>
<evidence type="ECO:0000313" key="3">
    <source>
        <dbReference type="Proteomes" id="UP000516134"/>
    </source>
</evidence>
<accession>A0ABX6T234</accession>
<evidence type="ECO:0000256" key="1">
    <source>
        <dbReference type="SAM" id="Phobius"/>
    </source>
</evidence>
<dbReference type="InterPro" id="IPR012427">
    <property type="entry name" value="DUF1622"/>
</dbReference>
<keyword evidence="1" id="KW-0812">Transmembrane</keyword>
<dbReference type="RefSeq" id="WP_187715185.1">
    <property type="nucleotide sequence ID" value="NZ_BAABJC010000001.1"/>
</dbReference>
<organism evidence="2 3">
    <name type="scientific">Sphingomonas daechungensis</name>
    <dbReference type="NCBI Taxonomy" id="1176646"/>
    <lineage>
        <taxon>Bacteria</taxon>
        <taxon>Pseudomonadati</taxon>
        <taxon>Pseudomonadota</taxon>
        <taxon>Alphaproteobacteria</taxon>
        <taxon>Sphingomonadales</taxon>
        <taxon>Sphingomonadaceae</taxon>
        <taxon>Sphingomonas</taxon>
    </lineage>
</organism>
<protein>
    <submittedName>
        <fullName evidence="2">DUF1622 domain-containing protein</fullName>
    </submittedName>
</protein>
<sequence>MIEQIEITFRLIASFFALFIEAAAVTAVVIGAVEALYASFRNLGWSVEQSSGDRGIWVRFASWILLSLEFALGADIIRTAIAPTWDEIGKLAAIAGIRTALNFFLGRDVEQAERFRAEKRKDA</sequence>
<name>A0ABX6T234_9SPHN</name>
<proteinExistence type="predicted"/>
<dbReference type="Pfam" id="PF07784">
    <property type="entry name" value="DUF1622"/>
    <property type="match status" value="1"/>
</dbReference>
<keyword evidence="1" id="KW-0472">Membrane</keyword>
<keyword evidence="1" id="KW-1133">Transmembrane helix</keyword>